<dbReference type="WBParaSite" id="TREG1_4790.1">
    <property type="protein sequence ID" value="TREG1_4790.1"/>
    <property type="gene ID" value="TREG1_4790"/>
</dbReference>
<organism evidence="1 2">
    <name type="scientific">Trichobilharzia regenti</name>
    <name type="common">Nasal bird schistosome</name>
    <dbReference type="NCBI Taxonomy" id="157069"/>
    <lineage>
        <taxon>Eukaryota</taxon>
        <taxon>Metazoa</taxon>
        <taxon>Spiralia</taxon>
        <taxon>Lophotrochozoa</taxon>
        <taxon>Platyhelminthes</taxon>
        <taxon>Trematoda</taxon>
        <taxon>Digenea</taxon>
        <taxon>Strigeidida</taxon>
        <taxon>Schistosomatoidea</taxon>
        <taxon>Schistosomatidae</taxon>
        <taxon>Trichobilharzia</taxon>
    </lineage>
</organism>
<evidence type="ECO:0000313" key="1">
    <source>
        <dbReference type="Proteomes" id="UP000050795"/>
    </source>
</evidence>
<reference evidence="2" key="2">
    <citation type="submission" date="2023-11" db="UniProtKB">
        <authorList>
            <consortium name="WormBaseParasite"/>
        </authorList>
    </citation>
    <scope>IDENTIFICATION</scope>
</reference>
<protein>
    <submittedName>
        <fullName evidence="2">Uncharacterized protein</fullName>
    </submittedName>
</protein>
<reference evidence="1" key="1">
    <citation type="submission" date="2022-06" db="EMBL/GenBank/DDBJ databases">
        <authorList>
            <person name="Berger JAMES D."/>
            <person name="Berger JAMES D."/>
        </authorList>
    </citation>
    <scope>NUCLEOTIDE SEQUENCE [LARGE SCALE GENOMIC DNA]</scope>
</reference>
<proteinExistence type="predicted"/>
<evidence type="ECO:0000313" key="2">
    <source>
        <dbReference type="WBParaSite" id="TREG1_4790.1"/>
    </source>
</evidence>
<name>A0AA85JS44_TRIRE</name>
<dbReference type="Proteomes" id="UP000050795">
    <property type="component" value="Unassembled WGS sequence"/>
</dbReference>
<dbReference type="AlphaFoldDB" id="A0AA85JS44"/>
<sequence>MVNDFESLFNINLSTYTYIGRTTRCVCLRIPEHHPAWLNEWQTKSIHSVILSHLVDTEDKIDAKKAFKVIYCIPTNLNFILRIRLLLIAEAVGIYIKKPNICVQKKLVQTLSLP</sequence>
<accession>A0AA85JS44</accession>
<keyword evidence="1" id="KW-1185">Reference proteome</keyword>